<dbReference type="Gene3D" id="2.60.40.2230">
    <property type="entry name" value="Uncharacterised protein YcnI-like PF07987, DUF1775"/>
    <property type="match status" value="1"/>
</dbReference>
<dbReference type="AlphaFoldDB" id="A0A7K0DMI5"/>
<feature type="domain" description="YncI copper-binding" evidence="4">
    <location>
        <begin position="29"/>
        <end position="162"/>
    </location>
</feature>
<reference evidence="5 6" key="1">
    <citation type="submission" date="2019-10" db="EMBL/GenBank/DDBJ databases">
        <title>Nocardia macrotermitis sp. nov. and Nocardia aurantia sp. nov., isolated from the gut of fungus growing-termite Macrotermes natalensis.</title>
        <authorList>
            <person name="Benndorf R."/>
            <person name="Schwitalla J."/>
            <person name="Martin K."/>
            <person name="De Beer W."/>
            <person name="Kaster A.-K."/>
            <person name="Vollmers J."/>
            <person name="Poulsen M."/>
            <person name="Beemelmanns C."/>
        </authorList>
    </citation>
    <scope>NUCLEOTIDE SEQUENCE [LARGE SCALE GENOMIC DNA]</scope>
    <source>
        <strain evidence="5 6">RB56</strain>
    </source>
</reference>
<evidence type="ECO:0000313" key="5">
    <source>
        <dbReference type="EMBL" id="MQY26963.1"/>
    </source>
</evidence>
<dbReference type="Proteomes" id="UP000431401">
    <property type="component" value="Unassembled WGS sequence"/>
</dbReference>
<feature type="signal peptide" evidence="3">
    <location>
        <begin position="1"/>
        <end position="16"/>
    </location>
</feature>
<evidence type="ECO:0000256" key="3">
    <source>
        <dbReference type="SAM" id="SignalP"/>
    </source>
</evidence>
<gene>
    <name evidence="5" type="primary">ycnI_2</name>
    <name evidence="5" type="ORF">NRB56_25420</name>
</gene>
<keyword evidence="2" id="KW-0472">Membrane</keyword>
<keyword evidence="6" id="KW-1185">Reference proteome</keyword>
<feature type="region of interest" description="Disordered" evidence="1">
    <location>
        <begin position="141"/>
        <end position="186"/>
    </location>
</feature>
<proteinExistence type="predicted"/>
<accession>A0A7K0DMI5</accession>
<evidence type="ECO:0000256" key="2">
    <source>
        <dbReference type="SAM" id="Phobius"/>
    </source>
</evidence>
<dbReference type="InterPro" id="IPR012533">
    <property type="entry name" value="YcnI-copper_dom"/>
</dbReference>
<feature type="chain" id="PRO_5039414675" description="YncI copper-binding domain-containing protein" evidence="3">
    <location>
        <begin position="17"/>
        <end position="218"/>
    </location>
</feature>
<dbReference type="InterPro" id="IPR038507">
    <property type="entry name" value="YcnI-like_sf"/>
</dbReference>
<evidence type="ECO:0000313" key="6">
    <source>
        <dbReference type="Proteomes" id="UP000431401"/>
    </source>
</evidence>
<evidence type="ECO:0000259" key="4">
    <source>
        <dbReference type="Pfam" id="PF07987"/>
    </source>
</evidence>
<comment type="caution">
    <text evidence="5">The sequence shown here is derived from an EMBL/GenBank/DDBJ whole genome shotgun (WGS) entry which is preliminary data.</text>
</comment>
<dbReference type="CDD" id="cd08545">
    <property type="entry name" value="YcnI_like"/>
    <property type="match status" value="1"/>
</dbReference>
<dbReference type="Pfam" id="PF07987">
    <property type="entry name" value="DUF1775"/>
    <property type="match status" value="1"/>
</dbReference>
<keyword evidence="2" id="KW-1133">Transmembrane helix</keyword>
<sequence>MSVALSRALLASGAVAGLTLLAGGTAAAHVTADAPGATQGGYGVVTFRVPTESETASTTKLSVQLPGVSSALTEPLAGWTAKVDKNDKNQVVAVTWTADPGNPGIGPGHFQRFVLSVGPLPKQDSVSLPASQTYSDGKVVDWNQPMGADGQEPEHPAPALTLAAGGDHHGHMSATPAGAHDDEHGSDDTARWLGGIGLALGALGAALGLGSVLRGRRS</sequence>
<dbReference type="OrthoDB" id="9810871at2"/>
<protein>
    <recommendedName>
        <fullName evidence="4">YncI copper-binding domain-containing protein</fullName>
    </recommendedName>
</protein>
<keyword evidence="3" id="KW-0732">Signal</keyword>
<dbReference type="EMBL" id="WEGI01000005">
    <property type="protein sequence ID" value="MQY26963.1"/>
    <property type="molecule type" value="Genomic_DNA"/>
</dbReference>
<name>A0A7K0DMI5_9NOCA</name>
<dbReference type="RefSeq" id="WP_153341649.1">
    <property type="nucleotide sequence ID" value="NZ_WEGI01000005.1"/>
</dbReference>
<feature type="transmembrane region" description="Helical" evidence="2">
    <location>
        <begin position="192"/>
        <end position="213"/>
    </location>
</feature>
<keyword evidence="2" id="KW-0812">Transmembrane</keyword>
<evidence type="ECO:0000256" key="1">
    <source>
        <dbReference type="SAM" id="MobiDB-lite"/>
    </source>
</evidence>
<organism evidence="5 6">
    <name type="scientific">Nocardia aurantia</name>
    <dbReference type="NCBI Taxonomy" id="2585199"/>
    <lineage>
        <taxon>Bacteria</taxon>
        <taxon>Bacillati</taxon>
        <taxon>Actinomycetota</taxon>
        <taxon>Actinomycetes</taxon>
        <taxon>Mycobacteriales</taxon>
        <taxon>Nocardiaceae</taxon>
        <taxon>Nocardia</taxon>
    </lineage>
</organism>